<evidence type="ECO:0000313" key="3">
    <source>
        <dbReference type="Proteomes" id="UP000319263"/>
    </source>
</evidence>
<dbReference type="RefSeq" id="WP_143986310.1">
    <property type="nucleotide sequence ID" value="NZ_CP041692.1"/>
</dbReference>
<gene>
    <name evidence="2" type="ORF">FOE78_10920</name>
</gene>
<organism evidence="2 3">
    <name type="scientific">Microlunatus elymi</name>
    <dbReference type="NCBI Taxonomy" id="2596828"/>
    <lineage>
        <taxon>Bacteria</taxon>
        <taxon>Bacillati</taxon>
        <taxon>Actinomycetota</taxon>
        <taxon>Actinomycetes</taxon>
        <taxon>Propionibacteriales</taxon>
        <taxon>Propionibacteriaceae</taxon>
        <taxon>Microlunatus</taxon>
    </lineage>
</organism>
<dbReference type="EMBL" id="CP041692">
    <property type="protein sequence ID" value="QDP96344.1"/>
    <property type="molecule type" value="Genomic_DNA"/>
</dbReference>
<dbReference type="Proteomes" id="UP000319263">
    <property type="component" value="Chromosome"/>
</dbReference>
<dbReference type="InterPro" id="IPR036390">
    <property type="entry name" value="WH_DNA-bd_sf"/>
</dbReference>
<dbReference type="SUPFAM" id="SSF46785">
    <property type="entry name" value="Winged helix' DNA-binding domain"/>
    <property type="match status" value="1"/>
</dbReference>
<dbReference type="InterPro" id="IPR000600">
    <property type="entry name" value="ROK"/>
</dbReference>
<name>A0A516PYV4_9ACTN</name>
<dbReference type="PANTHER" id="PTHR18964">
    <property type="entry name" value="ROK (REPRESSOR, ORF, KINASE) FAMILY"/>
    <property type="match status" value="1"/>
</dbReference>
<evidence type="ECO:0000313" key="2">
    <source>
        <dbReference type="EMBL" id="QDP96344.1"/>
    </source>
</evidence>
<protein>
    <submittedName>
        <fullName evidence="2">ROK family transcriptional regulator</fullName>
    </submittedName>
</protein>
<dbReference type="KEGG" id="mik:FOE78_10920"/>
<dbReference type="InterPro" id="IPR043129">
    <property type="entry name" value="ATPase_NBD"/>
</dbReference>
<dbReference type="AlphaFoldDB" id="A0A516PYV4"/>
<comment type="similarity">
    <text evidence="1">Belongs to the ROK (NagC/XylR) family.</text>
</comment>
<evidence type="ECO:0000256" key="1">
    <source>
        <dbReference type="ARBA" id="ARBA00006479"/>
    </source>
</evidence>
<reference evidence="2 3" key="1">
    <citation type="submission" date="2019-07" db="EMBL/GenBank/DDBJ databases">
        <title>Microlunatus dokdonensis sp. nov. isolated from the rhizospheric soil of the wild plant Elymus tsukushiensis.</title>
        <authorList>
            <person name="Ghim S.-Y."/>
            <person name="Hwang Y.-J."/>
            <person name="Son J.-S."/>
            <person name="Shin J.-H."/>
        </authorList>
    </citation>
    <scope>NUCLEOTIDE SEQUENCE [LARGE SCALE GENOMIC DNA]</scope>
    <source>
        <strain evidence="2 3">KUDC0627</strain>
    </source>
</reference>
<dbReference type="SUPFAM" id="SSF53067">
    <property type="entry name" value="Actin-like ATPase domain"/>
    <property type="match status" value="1"/>
</dbReference>
<dbReference type="Gene3D" id="3.30.420.40">
    <property type="match status" value="2"/>
</dbReference>
<dbReference type="Gene3D" id="1.10.10.10">
    <property type="entry name" value="Winged helix-like DNA-binding domain superfamily/Winged helix DNA-binding domain"/>
    <property type="match status" value="1"/>
</dbReference>
<dbReference type="PANTHER" id="PTHR18964:SF173">
    <property type="entry name" value="GLUCOKINASE"/>
    <property type="match status" value="1"/>
</dbReference>
<dbReference type="Pfam" id="PF00480">
    <property type="entry name" value="ROK"/>
    <property type="match status" value="1"/>
</dbReference>
<keyword evidence="3" id="KW-1185">Reference proteome</keyword>
<dbReference type="OrthoDB" id="3225083at2"/>
<proteinExistence type="inferred from homology"/>
<accession>A0A516PYV4</accession>
<dbReference type="InterPro" id="IPR036388">
    <property type="entry name" value="WH-like_DNA-bd_sf"/>
</dbReference>
<sequence>MGRSRRALDGAVLDLTRQRGVVTRLELAENLGVTPATITNVVKRLLADQLLVEHGHSASTGGKRRTLLRLNPASRYALGLSFDRVRLTVALTDFAGGLVGQAVTAMPSDGLSLDEAIRKTLTALGVAPAEVAGIGLADPVSNATPWLPAAVSEPVLSSDTIRRISDTVGGPVLIRDEATCAALGELWTGSTSETACFATVYMSDQITAGLVLNGRAHDTEPRGSLGHMSIDLDGPPCPCGARGCVDVLASPAAVVAHVLTNGAHAVRLGLAGVPGTRAADFSKIARAAVHGDRTCLAAITDAASALAVGIANLVTVLGLDQVFLTGPGFADSGGIYQRVITDRLALVHRKGTPPVKVTLSTLDLEAAAIGAATLVLQSSTVAAGRTA</sequence>